<dbReference type="KEGG" id="gbi:PG2T_07270"/>
<keyword evidence="5 16" id="KW-0820">tRNA-binding</keyword>
<dbReference type="PROSITE" id="PS51483">
    <property type="entry name" value="B5"/>
    <property type="match status" value="1"/>
</dbReference>
<dbReference type="FunFam" id="3.30.930.10:FF:000022">
    <property type="entry name" value="Phenylalanine--tRNA ligase beta subunit"/>
    <property type="match status" value="1"/>
</dbReference>
<dbReference type="GO" id="GO:0000049">
    <property type="term" value="F:tRNA binding"/>
    <property type="evidence" value="ECO:0007669"/>
    <property type="project" value="UniProtKB-UniRule"/>
</dbReference>
<dbReference type="GO" id="GO:0000287">
    <property type="term" value="F:magnesium ion binding"/>
    <property type="evidence" value="ECO:0007669"/>
    <property type="project" value="UniProtKB-UniRule"/>
</dbReference>
<dbReference type="Gene3D" id="3.30.56.10">
    <property type="match status" value="2"/>
</dbReference>
<keyword evidence="8 15" id="KW-0547">Nucleotide-binding</keyword>
<proteinExistence type="inferred from homology"/>
<evidence type="ECO:0000259" key="19">
    <source>
        <dbReference type="PROSITE" id="PS51483"/>
    </source>
</evidence>
<dbReference type="InterPro" id="IPR012340">
    <property type="entry name" value="NA-bd_OB-fold"/>
</dbReference>
<dbReference type="Gene3D" id="3.30.930.10">
    <property type="entry name" value="Bira Bifunctional Protein, Domain 2"/>
    <property type="match status" value="1"/>
</dbReference>
<dbReference type="HAMAP" id="MF_00283">
    <property type="entry name" value="Phe_tRNA_synth_beta1"/>
    <property type="match status" value="1"/>
</dbReference>
<comment type="similarity">
    <text evidence="2 15">Belongs to the phenylalanyl-tRNA synthetase beta subunit family. Type 1 subfamily.</text>
</comment>
<feature type="binding site" evidence="15">
    <location>
        <position position="462"/>
    </location>
    <ligand>
        <name>Mg(2+)</name>
        <dbReference type="ChEBI" id="CHEBI:18420"/>
        <note>shared with alpha subunit</note>
    </ligand>
</feature>
<evidence type="ECO:0000256" key="3">
    <source>
        <dbReference type="ARBA" id="ARBA00011209"/>
    </source>
</evidence>
<dbReference type="GO" id="GO:0004826">
    <property type="term" value="F:phenylalanine-tRNA ligase activity"/>
    <property type="evidence" value="ECO:0007669"/>
    <property type="project" value="UniProtKB-UniRule"/>
</dbReference>
<feature type="domain" description="B5" evidence="19">
    <location>
        <begin position="402"/>
        <end position="478"/>
    </location>
</feature>
<dbReference type="EC" id="6.1.1.20" evidence="15"/>
<dbReference type="FunFam" id="2.40.50.140:FF:000045">
    <property type="entry name" value="Phenylalanine--tRNA ligase beta subunit"/>
    <property type="match status" value="1"/>
</dbReference>
<dbReference type="SUPFAM" id="SSF56037">
    <property type="entry name" value="PheT/TilS domain"/>
    <property type="match status" value="1"/>
</dbReference>
<dbReference type="InterPro" id="IPR005121">
    <property type="entry name" value="Fdx_antiC-bd"/>
</dbReference>
<dbReference type="InterPro" id="IPR005147">
    <property type="entry name" value="tRNA_synthase_B5-dom"/>
</dbReference>
<dbReference type="InterPro" id="IPR033714">
    <property type="entry name" value="tRNA_bind_bactPheRS"/>
</dbReference>
<evidence type="ECO:0000259" key="18">
    <source>
        <dbReference type="PROSITE" id="PS51447"/>
    </source>
</evidence>
<dbReference type="RefSeq" id="WP_068803810.1">
    <property type="nucleotide sequence ID" value="NZ_CP014671.1"/>
</dbReference>
<dbReference type="FunFam" id="3.30.56.10:FF:000002">
    <property type="entry name" value="Phenylalanine--tRNA ligase beta subunit"/>
    <property type="match status" value="1"/>
</dbReference>
<evidence type="ECO:0000256" key="8">
    <source>
        <dbReference type="ARBA" id="ARBA00022741"/>
    </source>
</evidence>
<keyword evidence="9 15" id="KW-0067">ATP-binding</keyword>
<dbReference type="PROSITE" id="PS50886">
    <property type="entry name" value="TRBD"/>
    <property type="match status" value="1"/>
</dbReference>
<comment type="cofactor">
    <cofactor evidence="15">
        <name>Mg(2+)</name>
        <dbReference type="ChEBI" id="CHEBI:18420"/>
    </cofactor>
    <text evidence="15">Binds 2 magnesium ions per tetramer.</text>
</comment>
<evidence type="ECO:0000313" key="20">
    <source>
        <dbReference type="EMBL" id="ANX04004.1"/>
    </source>
</evidence>
<keyword evidence="12 15" id="KW-0648">Protein biosynthesis</keyword>
<dbReference type="FunCoup" id="A0A1B1YT53">
    <property type="interactions" value="499"/>
</dbReference>
<reference evidence="21" key="1">
    <citation type="submission" date="2016-03" db="EMBL/GenBank/DDBJ databases">
        <title>Complete genome sequence of Solimmundus cernigliae, representing a novel lineage of polycyclic aromatic hydrocarbon degraders within the Gammaproteobacteria.</title>
        <authorList>
            <person name="Singleton D.R."/>
            <person name="Dickey A.N."/>
            <person name="Scholl E.H."/>
            <person name="Wright F.A."/>
            <person name="Aitken M.D."/>
        </authorList>
    </citation>
    <scope>NUCLEOTIDE SEQUENCE [LARGE SCALE GENOMIC DNA]</scope>
    <source>
        <strain evidence="21">TR3.2</strain>
    </source>
</reference>
<dbReference type="CDD" id="cd00769">
    <property type="entry name" value="PheRS_beta_core"/>
    <property type="match status" value="1"/>
</dbReference>
<dbReference type="FunFam" id="3.30.70.380:FF:000001">
    <property type="entry name" value="Phenylalanine--tRNA ligase beta subunit"/>
    <property type="match status" value="1"/>
</dbReference>
<evidence type="ECO:0000256" key="6">
    <source>
        <dbReference type="ARBA" id="ARBA00022598"/>
    </source>
</evidence>
<dbReference type="InterPro" id="IPR045864">
    <property type="entry name" value="aa-tRNA-synth_II/BPL/LPL"/>
</dbReference>
<keyword evidence="11 16" id="KW-0694">RNA-binding</keyword>
<evidence type="ECO:0000256" key="14">
    <source>
        <dbReference type="ARBA" id="ARBA00049255"/>
    </source>
</evidence>
<evidence type="ECO:0000256" key="7">
    <source>
        <dbReference type="ARBA" id="ARBA00022723"/>
    </source>
</evidence>
<feature type="binding site" evidence="15">
    <location>
        <position position="466"/>
    </location>
    <ligand>
        <name>Mg(2+)</name>
        <dbReference type="ChEBI" id="CHEBI:18420"/>
        <note>shared with alpha subunit</note>
    </ligand>
</feature>
<dbReference type="InterPro" id="IPR002547">
    <property type="entry name" value="tRNA-bd_dom"/>
</dbReference>
<comment type="subunit">
    <text evidence="3 15">Tetramer of two alpha and two beta subunits.</text>
</comment>
<keyword evidence="13 15" id="KW-0030">Aminoacyl-tRNA synthetase</keyword>
<dbReference type="GO" id="GO:0005524">
    <property type="term" value="F:ATP binding"/>
    <property type="evidence" value="ECO:0007669"/>
    <property type="project" value="UniProtKB-UniRule"/>
</dbReference>
<dbReference type="SMART" id="SM00873">
    <property type="entry name" value="B3_4"/>
    <property type="match status" value="1"/>
</dbReference>
<dbReference type="Gene3D" id="3.30.70.380">
    <property type="entry name" value="Ferrodoxin-fold anticodon-binding domain"/>
    <property type="match status" value="1"/>
</dbReference>
<dbReference type="SMART" id="SM00896">
    <property type="entry name" value="FDX-ACB"/>
    <property type="match status" value="1"/>
</dbReference>
<keyword evidence="4 15" id="KW-0963">Cytoplasm</keyword>
<feature type="domain" description="FDX-ACB" evidence="18">
    <location>
        <begin position="699"/>
        <end position="793"/>
    </location>
</feature>
<evidence type="ECO:0000256" key="11">
    <source>
        <dbReference type="ARBA" id="ARBA00022884"/>
    </source>
</evidence>
<dbReference type="Pfam" id="PF03483">
    <property type="entry name" value="B3_4"/>
    <property type="match status" value="1"/>
</dbReference>
<accession>A0A1B1YT53</accession>
<dbReference type="SUPFAM" id="SSF55681">
    <property type="entry name" value="Class II aaRS and biotin synthetases"/>
    <property type="match status" value="1"/>
</dbReference>
<sequence length="794" mass="85556">MKVSETWLREWCNPPLDTAGIAQRLTMAGIEVGAIEPVAEALDQVVVARIVTTRPHPDADRLRLCEVEVVPGEALLGIVCGAPNARPDLRVPLARIGARLPGGLQIKKSKIRGEASEGMLCSARELGLGEGQAGLLELPADAPIGQPLSDYLQLDDRIIEVELTPNRGDCLSLSGLARELAALTQTPLTPPDIAAVAPVSARQFGVRLEAPQACPRYLCRVVENIDPQASTPLWLQERLRRAGLRSLGPVVDITNYVLLELGQPLHAFDLDRVSGDIVVRHGRPGERLRLLNEQDIEAGAELLLICDDTGPLAAAGIMGGADSAVGDATRNVLLESAFFAPRAIAGRARALGLQTDASQRFERGVDPQLQRLAIERATRLLIELCGGQPGPIVEACAGAELPATPSIRLRRARVEHVLGTSLPSDEIEAILQRLGMEITLESAGVWQARPPSRRFDLGCEEDLIEELARVHGYENLPSIRPAPRGNFPAAADDRISRQRLALALVDRGYQEAITYSFVDQRLQALIDPQNPPLALANPLSAELAVMRTSLWPGLLAAYAHNANRQAARVRLFETGLRFVDDGSGLRQDAQLAGLIAGPRSPEQWCSPAQPVDFFDLKADVEALLAITGCADRFSFEPAEHPALHPGQSARLLRAGQPVGWLGRLHPGLEAELKIDSPLLFEIELAALTAGRVPAYAEVSRFPAVRRDLAIVLPNDVPAADILATARAACAQSPVQELLIFDVYQGQGVPDGYKSVALGITLSATERTLIDADVEPLIARLLRALAEAHRAHLRD</sequence>
<comment type="subcellular location">
    <subcellularLocation>
        <location evidence="1 15">Cytoplasm</location>
    </subcellularLocation>
</comment>
<evidence type="ECO:0000256" key="13">
    <source>
        <dbReference type="ARBA" id="ARBA00023146"/>
    </source>
</evidence>
<dbReference type="STRING" id="1810504.PG2T_07270"/>
<evidence type="ECO:0000256" key="9">
    <source>
        <dbReference type="ARBA" id="ARBA00022840"/>
    </source>
</evidence>
<evidence type="ECO:0000256" key="16">
    <source>
        <dbReference type="PROSITE-ProRule" id="PRU00209"/>
    </source>
</evidence>
<dbReference type="PANTHER" id="PTHR10947:SF0">
    <property type="entry name" value="PHENYLALANINE--TRNA LIGASE BETA SUBUNIT"/>
    <property type="match status" value="1"/>
</dbReference>
<dbReference type="SUPFAM" id="SSF50249">
    <property type="entry name" value="Nucleic acid-binding proteins"/>
    <property type="match status" value="1"/>
</dbReference>
<gene>
    <name evidence="15" type="primary">pheT</name>
    <name evidence="20" type="ORF">PG2T_07270</name>
</gene>
<dbReference type="NCBIfam" id="TIGR00472">
    <property type="entry name" value="pheT_bact"/>
    <property type="match status" value="1"/>
</dbReference>
<evidence type="ECO:0000256" key="5">
    <source>
        <dbReference type="ARBA" id="ARBA00022555"/>
    </source>
</evidence>
<dbReference type="InterPro" id="IPR041616">
    <property type="entry name" value="PheRS_beta_core"/>
</dbReference>
<dbReference type="InterPro" id="IPR036690">
    <property type="entry name" value="Fdx_antiC-bd_sf"/>
</dbReference>
<feature type="domain" description="TRNA-binding" evidence="17">
    <location>
        <begin position="39"/>
        <end position="149"/>
    </location>
</feature>
<dbReference type="FunFam" id="3.50.40.10:FF:000001">
    <property type="entry name" value="Phenylalanine--tRNA ligase beta subunit"/>
    <property type="match status" value="1"/>
</dbReference>
<dbReference type="Gene3D" id="3.50.40.10">
    <property type="entry name" value="Phenylalanyl-trna Synthetase, Chain B, domain 3"/>
    <property type="match status" value="1"/>
</dbReference>
<feature type="binding site" evidence="15">
    <location>
        <position position="465"/>
    </location>
    <ligand>
        <name>Mg(2+)</name>
        <dbReference type="ChEBI" id="CHEBI:18420"/>
        <note>shared with alpha subunit</note>
    </ligand>
</feature>
<dbReference type="InterPro" id="IPR020825">
    <property type="entry name" value="Phe-tRNA_synthase-like_B3/B4"/>
</dbReference>
<dbReference type="InterPro" id="IPR005146">
    <property type="entry name" value="B3/B4_tRNA-bd"/>
</dbReference>
<keyword evidence="7 15" id="KW-0479">Metal-binding</keyword>
<name>A0A1B1YT53_9GAMM</name>
<dbReference type="GO" id="GO:0009328">
    <property type="term" value="C:phenylalanine-tRNA ligase complex"/>
    <property type="evidence" value="ECO:0007669"/>
    <property type="project" value="TreeGrafter"/>
</dbReference>
<evidence type="ECO:0000256" key="2">
    <source>
        <dbReference type="ARBA" id="ARBA00008653"/>
    </source>
</evidence>
<keyword evidence="6 15" id="KW-0436">Ligase</keyword>
<evidence type="ECO:0000313" key="21">
    <source>
        <dbReference type="Proteomes" id="UP000092952"/>
    </source>
</evidence>
<dbReference type="PROSITE" id="PS51447">
    <property type="entry name" value="FDX_ACB"/>
    <property type="match status" value="1"/>
</dbReference>
<dbReference type="EMBL" id="CP014671">
    <property type="protein sequence ID" value="ANX04004.1"/>
    <property type="molecule type" value="Genomic_DNA"/>
</dbReference>
<evidence type="ECO:0000256" key="12">
    <source>
        <dbReference type="ARBA" id="ARBA00022917"/>
    </source>
</evidence>
<dbReference type="SMART" id="SM00874">
    <property type="entry name" value="B5"/>
    <property type="match status" value="1"/>
</dbReference>
<dbReference type="PANTHER" id="PTHR10947">
    <property type="entry name" value="PHENYLALANYL-TRNA SYNTHETASE BETA CHAIN AND LEUCINE-RICH REPEAT-CONTAINING PROTEIN 47"/>
    <property type="match status" value="1"/>
</dbReference>
<evidence type="ECO:0000256" key="1">
    <source>
        <dbReference type="ARBA" id="ARBA00004496"/>
    </source>
</evidence>
<dbReference type="NCBIfam" id="NF045760">
    <property type="entry name" value="YtpR"/>
    <property type="match status" value="1"/>
</dbReference>
<dbReference type="InParanoid" id="A0A1B1YT53"/>
<dbReference type="CDD" id="cd02796">
    <property type="entry name" value="tRNA_bind_bactPheRS"/>
    <property type="match status" value="1"/>
</dbReference>
<dbReference type="SUPFAM" id="SSF54991">
    <property type="entry name" value="Anticodon-binding domain of PheRS"/>
    <property type="match status" value="1"/>
</dbReference>
<organism evidence="20 21">
    <name type="scientific">Immundisolibacter cernigliae</name>
    <dbReference type="NCBI Taxonomy" id="1810504"/>
    <lineage>
        <taxon>Bacteria</taxon>
        <taxon>Pseudomonadati</taxon>
        <taxon>Pseudomonadota</taxon>
        <taxon>Gammaproteobacteria</taxon>
        <taxon>Immundisolibacterales</taxon>
        <taxon>Immundisolibacteraceae</taxon>
        <taxon>Immundisolibacter</taxon>
    </lineage>
</organism>
<dbReference type="InterPro" id="IPR004532">
    <property type="entry name" value="Phe-tRNA-ligase_IIc_bsu_bact"/>
</dbReference>
<protein>
    <recommendedName>
        <fullName evidence="15">Phenylalanine--tRNA ligase beta subunit</fullName>
        <ecNumber evidence="15">6.1.1.20</ecNumber>
    </recommendedName>
    <alternativeName>
        <fullName evidence="15">Phenylalanyl-tRNA synthetase beta subunit</fullName>
        <shortName evidence="15">PheRS</shortName>
    </alternativeName>
</protein>
<dbReference type="SUPFAM" id="SSF46955">
    <property type="entry name" value="Putative DNA-binding domain"/>
    <property type="match status" value="1"/>
</dbReference>
<evidence type="ECO:0000259" key="17">
    <source>
        <dbReference type="PROSITE" id="PS50886"/>
    </source>
</evidence>
<dbReference type="Proteomes" id="UP000092952">
    <property type="component" value="Chromosome"/>
</dbReference>
<dbReference type="Pfam" id="PF03484">
    <property type="entry name" value="B5"/>
    <property type="match status" value="1"/>
</dbReference>
<feature type="binding site" evidence="15">
    <location>
        <position position="456"/>
    </location>
    <ligand>
        <name>Mg(2+)</name>
        <dbReference type="ChEBI" id="CHEBI:18420"/>
        <note>shared with alpha subunit</note>
    </ligand>
</feature>
<keyword evidence="10 15" id="KW-0460">Magnesium</keyword>
<evidence type="ECO:0000256" key="15">
    <source>
        <dbReference type="HAMAP-Rule" id="MF_00283"/>
    </source>
</evidence>
<dbReference type="OrthoDB" id="9805455at2"/>
<comment type="catalytic activity">
    <reaction evidence="14 15">
        <text>tRNA(Phe) + L-phenylalanine + ATP = L-phenylalanyl-tRNA(Phe) + AMP + diphosphate + H(+)</text>
        <dbReference type="Rhea" id="RHEA:19413"/>
        <dbReference type="Rhea" id="RHEA-COMP:9668"/>
        <dbReference type="Rhea" id="RHEA-COMP:9699"/>
        <dbReference type="ChEBI" id="CHEBI:15378"/>
        <dbReference type="ChEBI" id="CHEBI:30616"/>
        <dbReference type="ChEBI" id="CHEBI:33019"/>
        <dbReference type="ChEBI" id="CHEBI:58095"/>
        <dbReference type="ChEBI" id="CHEBI:78442"/>
        <dbReference type="ChEBI" id="CHEBI:78531"/>
        <dbReference type="ChEBI" id="CHEBI:456215"/>
        <dbReference type="EC" id="6.1.1.20"/>
    </reaction>
</comment>
<dbReference type="Pfam" id="PF03147">
    <property type="entry name" value="FDX-ACB"/>
    <property type="match status" value="1"/>
</dbReference>
<dbReference type="Pfam" id="PF01588">
    <property type="entry name" value="tRNA_bind"/>
    <property type="match status" value="1"/>
</dbReference>
<dbReference type="InterPro" id="IPR045060">
    <property type="entry name" value="Phe-tRNA-ligase_IIc_bsu"/>
</dbReference>
<keyword evidence="21" id="KW-1185">Reference proteome</keyword>
<dbReference type="AlphaFoldDB" id="A0A1B1YT53"/>
<evidence type="ECO:0000256" key="10">
    <source>
        <dbReference type="ARBA" id="ARBA00022842"/>
    </source>
</evidence>
<dbReference type="Pfam" id="PF17759">
    <property type="entry name" value="tRNA_synthFbeta"/>
    <property type="match status" value="1"/>
</dbReference>
<dbReference type="InterPro" id="IPR009061">
    <property type="entry name" value="DNA-bd_dom_put_sf"/>
</dbReference>
<dbReference type="Gene3D" id="2.40.50.140">
    <property type="entry name" value="Nucleic acid-binding proteins"/>
    <property type="match status" value="1"/>
</dbReference>
<evidence type="ECO:0000256" key="4">
    <source>
        <dbReference type="ARBA" id="ARBA00022490"/>
    </source>
</evidence>
<dbReference type="GO" id="GO:0006432">
    <property type="term" value="P:phenylalanyl-tRNA aminoacylation"/>
    <property type="evidence" value="ECO:0007669"/>
    <property type="project" value="UniProtKB-UniRule"/>
</dbReference>